<protein>
    <recommendedName>
        <fullName evidence="5">Extracellular protein</fullName>
    </recommendedName>
</protein>
<evidence type="ECO:0000313" key="4">
    <source>
        <dbReference type="Proteomes" id="UP000295681"/>
    </source>
</evidence>
<accession>A0A4R5NAQ5</accession>
<sequence>MRKEVSLSVAALLLGTGFMVSNVSADDTSQATATKVLTLANPTAYYNISVNEAKQYINQVDSSAIQRIQNSTSQYRQSQLNSTSDLNHLLSALRNIENNDQAPVQVRGYLGPIDAALSSIGSQSRQAKSNALNQLDQLFGTTTTNVQNKNAAPTLTKVSTAKSNTMSWRFEKNSTLVSVNINQPTTVNIIGGQHSTITYAVYTLKNHQFIKTQTFSSVGPRQVKLSAGQRLDISAQTAQANGDRYTVTMPYISKTFDVKSTQSQPSVTNKPTTSTVKKANQAQPNKKPAIKTTPKASTMSWKVQHNVTTVSVNANQATTVKITGAQHSTLTYKLYTNKNGKITQTSTFSSRGPRQINLTTGQRLDIFAQTQYRSDHYTITMPYVTRTFQVKK</sequence>
<evidence type="ECO:0000256" key="1">
    <source>
        <dbReference type="SAM" id="MobiDB-lite"/>
    </source>
</evidence>
<feature type="chain" id="PRO_5020452151" description="Extracellular protein" evidence="2">
    <location>
        <begin position="26"/>
        <end position="392"/>
    </location>
</feature>
<keyword evidence="4" id="KW-1185">Reference proteome</keyword>
<name>A0A4R5NAQ5_9LACO</name>
<feature type="signal peptide" evidence="2">
    <location>
        <begin position="1"/>
        <end position="25"/>
    </location>
</feature>
<dbReference type="AlphaFoldDB" id="A0A4R5NAQ5"/>
<dbReference type="RefSeq" id="WP_010007304.1">
    <property type="nucleotide sequence ID" value="NZ_JAGYGP010000001.1"/>
</dbReference>
<evidence type="ECO:0000313" key="3">
    <source>
        <dbReference type="EMBL" id="TDG69478.1"/>
    </source>
</evidence>
<dbReference type="EMBL" id="PUFI01000005">
    <property type="protein sequence ID" value="TDG69478.1"/>
    <property type="molecule type" value="Genomic_DNA"/>
</dbReference>
<feature type="compositionally biased region" description="Polar residues" evidence="1">
    <location>
        <begin position="259"/>
        <end position="284"/>
    </location>
</feature>
<keyword evidence="2" id="KW-0732">Signal</keyword>
<feature type="region of interest" description="Disordered" evidence="1">
    <location>
        <begin position="259"/>
        <end position="297"/>
    </location>
</feature>
<gene>
    <name evidence="3" type="ORF">C5L23_000940</name>
</gene>
<organism evidence="3 4">
    <name type="scientific">Leuconostoc fallax</name>
    <dbReference type="NCBI Taxonomy" id="1251"/>
    <lineage>
        <taxon>Bacteria</taxon>
        <taxon>Bacillati</taxon>
        <taxon>Bacillota</taxon>
        <taxon>Bacilli</taxon>
        <taxon>Lactobacillales</taxon>
        <taxon>Lactobacillaceae</taxon>
        <taxon>Leuconostoc</taxon>
    </lineage>
</organism>
<comment type="caution">
    <text evidence="3">The sequence shown here is derived from an EMBL/GenBank/DDBJ whole genome shotgun (WGS) entry which is preliminary data.</text>
</comment>
<dbReference type="Proteomes" id="UP000295681">
    <property type="component" value="Unassembled WGS sequence"/>
</dbReference>
<proteinExistence type="predicted"/>
<evidence type="ECO:0008006" key="5">
    <source>
        <dbReference type="Google" id="ProtNLM"/>
    </source>
</evidence>
<evidence type="ECO:0000256" key="2">
    <source>
        <dbReference type="SAM" id="SignalP"/>
    </source>
</evidence>
<reference evidence="3 4" key="1">
    <citation type="journal article" date="2019" name="Appl. Microbiol. Biotechnol.">
        <title>Uncovering carbohydrate metabolism through a genotype-phenotype association study of 56 lactic acid bacteria genomes.</title>
        <authorList>
            <person name="Buron-Moles G."/>
            <person name="Chailyan A."/>
            <person name="Dolejs I."/>
            <person name="Forster J."/>
            <person name="Miks M.H."/>
        </authorList>
    </citation>
    <scope>NUCLEOTIDE SEQUENCE [LARGE SCALE GENOMIC DNA]</scope>
    <source>
        <strain evidence="3 4">ATCC 700006</strain>
    </source>
</reference>